<organism evidence="3 4">
    <name type="scientific">Actinoplanes octamycinicus</name>
    <dbReference type="NCBI Taxonomy" id="135948"/>
    <lineage>
        <taxon>Bacteria</taxon>
        <taxon>Bacillati</taxon>
        <taxon>Actinomycetota</taxon>
        <taxon>Actinomycetes</taxon>
        <taxon>Micromonosporales</taxon>
        <taxon>Micromonosporaceae</taxon>
        <taxon>Actinoplanes</taxon>
    </lineage>
</organism>
<name>A0A7W7GTG2_9ACTN</name>
<feature type="chain" id="PRO_5031110588" description="Ig-like domain-containing protein" evidence="1">
    <location>
        <begin position="25"/>
        <end position="293"/>
    </location>
</feature>
<evidence type="ECO:0000313" key="4">
    <source>
        <dbReference type="Proteomes" id="UP000546162"/>
    </source>
</evidence>
<dbReference type="AlphaFoldDB" id="A0A7W7GTG2"/>
<accession>A0A7W7GTG2</accession>
<keyword evidence="1" id="KW-0732">Signal</keyword>
<feature type="signal peptide" evidence="1">
    <location>
        <begin position="1"/>
        <end position="24"/>
    </location>
</feature>
<dbReference type="GO" id="GO:0005975">
    <property type="term" value="P:carbohydrate metabolic process"/>
    <property type="evidence" value="ECO:0007669"/>
    <property type="project" value="UniProtKB-ARBA"/>
</dbReference>
<feature type="domain" description="Ig-like" evidence="2">
    <location>
        <begin position="75"/>
        <end position="113"/>
    </location>
</feature>
<dbReference type="Gene3D" id="2.60.40.10">
    <property type="entry name" value="Immunoglobulins"/>
    <property type="match status" value="1"/>
</dbReference>
<dbReference type="Proteomes" id="UP000546162">
    <property type="component" value="Unassembled WGS sequence"/>
</dbReference>
<gene>
    <name evidence="3" type="ORF">BJY16_001411</name>
</gene>
<proteinExistence type="predicted"/>
<keyword evidence="4" id="KW-1185">Reference proteome</keyword>
<evidence type="ECO:0000256" key="1">
    <source>
        <dbReference type="SAM" id="SignalP"/>
    </source>
</evidence>
<protein>
    <recommendedName>
        <fullName evidence="2">Ig-like domain-containing protein</fullName>
    </recommendedName>
</protein>
<comment type="caution">
    <text evidence="3">The sequence shown here is derived from an EMBL/GenBank/DDBJ whole genome shotgun (WGS) entry which is preliminary data.</text>
</comment>
<dbReference type="InterPro" id="IPR022038">
    <property type="entry name" value="Ig-like_bact"/>
</dbReference>
<dbReference type="Pfam" id="PF12245">
    <property type="entry name" value="Big_3_2"/>
    <property type="match status" value="1"/>
</dbReference>
<dbReference type="Pfam" id="PF17957">
    <property type="entry name" value="Big_7"/>
    <property type="match status" value="1"/>
</dbReference>
<reference evidence="3 4" key="1">
    <citation type="submission" date="2020-08" db="EMBL/GenBank/DDBJ databases">
        <title>Sequencing the genomes of 1000 actinobacteria strains.</title>
        <authorList>
            <person name="Klenk H.-P."/>
        </authorList>
    </citation>
    <scope>NUCLEOTIDE SEQUENCE [LARGE SCALE GENOMIC DNA]</scope>
    <source>
        <strain evidence="3 4">DSM 45809</strain>
    </source>
</reference>
<evidence type="ECO:0000259" key="2">
    <source>
        <dbReference type="Pfam" id="PF12245"/>
    </source>
</evidence>
<dbReference type="InterPro" id="IPR013783">
    <property type="entry name" value="Ig-like_fold"/>
</dbReference>
<sequence length="293" mass="32378">MKRMLAAVLATTLISGWFAAPAQANDGVGPTIHVFYEETDGYVSWFPSPSIYLFDDDGVRKGEVILNGEVVNTFVNNDPMFPKDYPQGPVDMTIRAYDMAGNISEYHRRVVVDQDTPTVTLAPANNTVVRGWIYASVTSIRDYSGMGSLTSAIVKGDYNVTTRKAPWRIALNTRKVADGKHAIFYAVDDKAGHSVYAERAIWVDNTAPTISLAKAPRAGKVSKTFAVTAKAADRWGVAKVQLLVNGKVVKTDTKAGYTFKINPKKYGKKFTVRLRAYDRAGNVTYTVTRTYRR</sequence>
<evidence type="ECO:0000313" key="3">
    <source>
        <dbReference type="EMBL" id="MBB4737952.1"/>
    </source>
</evidence>
<dbReference type="EMBL" id="JACHNB010000001">
    <property type="protein sequence ID" value="MBB4737952.1"/>
    <property type="molecule type" value="Genomic_DNA"/>
</dbReference>